<keyword evidence="2 5" id="KW-0238">DNA-binding</keyword>
<evidence type="ECO:0000256" key="3">
    <source>
        <dbReference type="ARBA" id="ARBA00023163"/>
    </source>
</evidence>
<keyword evidence="3" id="KW-0804">Transcription</keyword>
<proteinExistence type="predicted"/>
<dbReference type="OrthoDB" id="368257at2"/>
<dbReference type="InterPro" id="IPR008920">
    <property type="entry name" value="TF_FadR/GntR_C"/>
</dbReference>
<dbReference type="SMART" id="SM00345">
    <property type="entry name" value="HTH_GNTR"/>
    <property type="match status" value="1"/>
</dbReference>
<evidence type="ECO:0000256" key="2">
    <source>
        <dbReference type="ARBA" id="ARBA00023125"/>
    </source>
</evidence>
<dbReference type="GO" id="GO:0003700">
    <property type="term" value="F:DNA-binding transcription factor activity"/>
    <property type="evidence" value="ECO:0007669"/>
    <property type="project" value="InterPro"/>
</dbReference>
<sequence length="206" mass="24247">MLLKDAAYQKIKEKILEEEYPPGEFLSERTLINDLQMSKTPIKNALTRLEAEGFATVSSKQGILVHDLSVERINNIYNLRIALETFTCEQLYPRITEDQLKELEKNLEETRQTAETLDVKTFANLDHEFHLTISEIAGNSEITRILINYQDHLLRITLRHLKKDPTRIRKFYEDHMQLYEALKNNDPESVEVMRTHLQESKQMLFQ</sequence>
<evidence type="ECO:0000313" key="5">
    <source>
        <dbReference type="EMBL" id="SFO89862.1"/>
    </source>
</evidence>
<protein>
    <submittedName>
        <fullName evidence="5">DNA-binding transcriptional regulator, GntR family</fullName>
    </submittedName>
</protein>
<accession>A0A1I5KY92</accession>
<dbReference type="Gene3D" id="1.20.120.530">
    <property type="entry name" value="GntR ligand-binding domain-like"/>
    <property type="match status" value="1"/>
</dbReference>
<dbReference type="InterPro" id="IPR036388">
    <property type="entry name" value="WH-like_DNA-bd_sf"/>
</dbReference>
<dbReference type="PANTHER" id="PTHR43537:SF24">
    <property type="entry name" value="GLUCONATE OPERON TRANSCRIPTIONAL REPRESSOR"/>
    <property type="match status" value="1"/>
</dbReference>
<evidence type="ECO:0000259" key="4">
    <source>
        <dbReference type="PROSITE" id="PS50949"/>
    </source>
</evidence>
<dbReference type="Pfam" id="PF07729">
    <property type="entry name" value="FCD"/>
    <property type="match status" value="1"/>
</dbReference>
<dbReference type="GO" id="GO:0003677">
    <property type="term" value="F:DNA binding"/>
    <property type="evidence" value="ECO:0007669"/>
    <property type="project" value="UniProtKB-KW"/>
</dbReference>
<dbReference type="Gene3D" id="1.10.10.10">
    <property type="entry name" value="Winged helix-like DNA-binding domain superfamily/Winged helix DNA-binding domain"/>
    <property type="match status" value="1"/>
</dbReference>
<dbReference type="SMART" id="SM00895">
    <property type="entry name" value="FCD"/>
    <property type="match status" value="1"/>
</dbReference>
<feature type="domain" description="HTH gntR-type" evidence="4">
    <location>
        <begin position="1"/>
        <end position="68"/>
    </location>
</feature>
<dbReference type="InterPro" id="IPR011711">
    <property type="entry name" value="GntR_C"/>
</dbReference>
<dbReference type="STRING" id="1884432.SAMN05518683_10125"/>
<dbReference type="AlphaFoldDB" id="A0A1I5KY92"/>
<dbReference type="PROSITE" id="PS50949">
    <property type="entry name" value="HTH_GNTR"/>
    <property type="match status" value="1"/>
</dbReference>
<organism evidence="5 6">
    <name type="scientific">Salibacterium halotolerans</name>
    <dbReference type="NCBI Taxonomy" id="1884432"/>
    <lineage>
        <taxon>Bacteria</taxon>
        <taxon>Bacillati</taxon>
        <taxon>Bacillota</taxon>
        <taxon>Bacilli</taxon>
        <taxon>Bacillales</taxon>
        <taxon>Bacillaceae</taxon>
    </lineage>
</organism>
<dbReference type="Pfam" id="PF00392">
    <property type="entry name" value="GntR"/>
    <property type="match status" value="1"/>
</dbReference>
<dbReference type="SUPFAM" id="SSF48008">
    <property type="entry name" value="GntR ligand-binding domain-like"/>
    <property type="match status" value="1"/>
</dbReference>
<dbReference type="Proteomes" id="UP000198892">
    <property type="component" value="Unassembled WGS sequence"/>
</dbReference>
<name>A0A1I5KY92_9BACI</name>
<dbReference type="RefSeq" id="WP_093334619.1">
    <property type="nucleotide sequence ID" value="NZ_FOXD01000001.1"/>
</dbReference>
<evidence type="ECO:0000256" key="1">
    <source>
        <dbReference type="ARBA" id="ARBA00023015"/>
    </source>
</evidence>
<dbReference type="PANTHER" id="PTHR43537">
    <property type="entry name" value="TRANSCRIPTIONAL REGULATOR, GNTR FAMILY"/>
    <property type="match status" value="1"/>
</dbReference>
<evidence type="ECO:0000313" key="6">
    <source>
        <dbReference type="Proteomes" id="UP000198892"/>
    </source>
</evidence>
<keyword evidence="1" id="KW-0805">Transcription regulation</keyword>
<gene>
    <name evidence="5" type="ORF">SAMN05518683_10125</name>
</gene>
<dbReference type="InterPro" id="IPR036390">
    <property type="entry name" value="WH_DNA-bd_sf"/>
</dbReference>
<keyword evidence="6" id="KW-1185">Reference proteome</keyword>
<dbReference type="SUPFAM" id="SSF46785">
    <property type="entry name" value="Winged helix' DNA-binding domain"/>
    <property type="match status" value="1"/>
</dbReference>
<dbReference type="InterPro" id="IPR000524">
    <property type="entry name" value="Tscrpt_reg_HTH_GntR"/>
</dbReference>
<dbReference type="EMBL" id="FOXD01000001">
    <property type="protein sequence ID" value="SFO89862.1"/>
    <property type="molecule type" value="Genomic_DNA"/>
</dbReference>
<reference evidence="6" key="1">
    <citation type="submission" date="2016-10" db="EMBL/GenBank/DDBJ databases">
        <authorList>
            <person name="Varghese N."/>
            <person name="Submissions S."/>
        </authorList>
    </citation>
    <scope>NUCLEOTIDE SEQUENCE [LARGE SCALE GENOMIC DNA]</scope>
    <source>
        <strain evidence="6">S7</strain>
    </source>
</reference>